<dbReference type="Proteomes" id="UP000545386">
    <property type="component" value="Unassembled WGS sequence"/>
</dbReference>
<keyword evidence="2" id="KW-0472">Membrane</keyword>
<dbReference type="Gene3D" id="2.40.160.50">
    <property type="entry name" value="membrane protein fhac: a member of the omp85/tpsb transporter family"/>
    <property type="match status" value="1"/>
</dbReference>
<keyword evidence="7" id="KW-1185">Reference proteome</keyword>
<reference evidence="6 7" key="1">
    <citation type="submission" date="2020-08" db="EMBL/GenBank/DDBJ databases">
        <title>Paraeoetvoesia sp. YC-7-48 draft genome sequence.</title>
        <authorList>
            <person name="Yao L."/>
        </authorList>
    </citation>
    <scope>NUCLEOTIDE SEQUENCE [LARGE SCALE GENOMIC DNA]</scope>
    <source>
        <strain evidence="7">YC-7-48</strain>
    </source>
</reference>
<dbReference type="Gene3D" id="3.10.20.310">
    <property type="entry name" value="membrane protein fhac"/>
    <property type="match status" value="2"/>
</dbReference>
<comment type="caution">
    <text evidence="6">The sequence shown here is derived from an EMBL/GenBank/DDBJ whole genome shotgun (WGS) entry which is preliminary data.</text>
</comment>
<accession>A0A842HU37</accession>
<dbReference type="Pfam" id="PF01103">
    <property type="entry name" value="Omp85"/>
    <property type="match status" value="1"/>
</dbReference>
<evidence type="ECO:0000259" key="5">
    <source>
        <dbReference type="Pfam" id="PF17243"/>
    </source>
</evidence>
<evidence type="ECO:0000259" key="3">
    <source>
        <dbReference type="Pfam" id="PF01103"/>
    </source>
</evidence>
<evidence type="ECO:0000259" key="4">
    <source>
        <dbReference type="Pfam" id="PF07244"/>
    </source>
</evidence>
<name>A0A842HU37_9BURK</name>
<feature type="domain" description="Bacterial surface antigen (D15)" evidence="3">
    <location>
        <begin position="369"/>
        <end position="617"/>
    </location>
</feature>
<evidence type="ECO:0000313" key="7">
    <source>
        <dbReference type="Proteomes" id="UP000545386"/>
    </source>
</evidence>
<evidence type="ECO:0000256" key="1">
    <source>
        <dbReference type="ARBA" id="ARBA00004370"/>
    </source>
</evidence>
<dbReference type="AlphaFoldDB" id="A0A842HU37"/>
<feature type="domain" description="POTRA" evidence="4">
    <location>
        <begin position="224"/>
        <end position="303"/>
    </location>
</feature>
<protein>
    <submittedName>
        <fullName evidence="6">BamA/TamA family outer membrane protein</fullName>
    </submittedName>
</protein>
<evidence type="ECO:0000256" key="2">
    <source>
        <dbReference type="ARBA" id="ARBA00023136"/>
    </source>
</evidence>
<dbReference type="EMBL" id="JACJUU010000015">
    <property type="protein sequence ID" value="MBC2770930.1"/>
    <property type="molecule type" value="Genomic_DNA"/>
</dbReference>
<dbReference type="Pfam" id="PF17243">
    <property type="entry name" value="POTRA_TamA_1"/>
    <property type="match status" value="1"/>
</dbReference>
<sequence length="617" mass="68806">MPLGVFCARDRGSGRRGLGRARPSRLAVLARRLLLALGLAGTQLAWAAKPEVIIDPGGVPPEALQSIMGAIDAITRLAEDQDGGEVSRLRRRARDATLSALETQGYFASRVDLVVGQDYAGETWEITIDPGPRAQVGQVDIRFLGKIAEPEFADRVRLLEEDWPLDEGMPFINESWSKAKSDLITEVSRKDFLLARMVQSQATVQAEDARADLDVQVDSGPRVRMGELTLIGLKRVPPKLIERYVRYTPGDAYDQDKLDDWQQALQSTAFFRGAFVVMDSRADQRVQRPDGDVEMPVVVRVTEAPARVYTASLGFDTDNGARVEGLYRQNVVFGQPVWTETGLGVDKNRQRFFFDVHLPPDTRGYTDSFGVLASHSDIEGLDTTRYGLGWRRNQTRKAAGNSRVEYETQWSLVAAQDETKIAGAESYRVPTMVAGWQWLRRDVNDKYDPREGNLVDFGVGAGVTLDRGEPFYKTSLRGQQWWPVGRRDVFTVRAEVGKVWSQTERLPEDFGFRTGGARTIRGYGYNSIGIPRGDAIIGAPTLAWASIEYMHFFTEQLGMRAFFDAGDAAPSFRDMEMHYGYGLGAVLRTPAGPFAVDLAYGQRDRRLKLHFSLSVAF</sequence>
<evidence type="ECO:0000313" key="6">
    <source>
        <dbReference type="EMBL" id="MBC2770930.1"/>
    </source>
</evidence>
<dbReference type="InterPro" id="IPR000184">
    <property type="entry name" value="Bac_surfAg_D15"/>
</dbReference>
<proteinExistence type="predicted"/>
<feature type="domain" description="TamA POTRA" evidence="5">
    <location>
        <begin position="58"/>
        <end position="130"/>
    </location>
</feature>
<dbReference type="InterPro" id="IPR035243">
    <property type="entry name" value="TamA_POTRA_Dom_1"/>
</dbReference>
<gene>
    <name evidence="6" type="ORF">GTU67_13535</name>
</gene>
<dbReference type="InterPro" id="IPR010827">
    <property type="entry name" value="BamA/TamA_POTRA"/>
</dbReference>
<dbReference type="GO" id="GO:0019867">
    <property type="term" value="C:outer membrane"/>
    <property type="evidence" value="ECO:0007669"/>
    <property type="project" value="InterPro"/>
</dbReference>
<dbReference type="Pfam" id="PF07244">
    <property type="entry name" value="POTRA"/>
    <property type="match status" value="1"/>
</dbReference>
<organism evidence="6 7">
    <name type="scientific">Pusillimonas minor</name>
    <dbReference type="NCBI Taxonomy" id="2697024"/>
    <lineage>
        <taxon>Bacteria</taxon>
        <taxon>Pseudomonadati</taxon>
        <taxon>Pseudomonadota</taxon>
        <taxon>Betaproteobacteria</taxon>
        <taxon>Burkholderiales</taxon>
        <taxon>Alcaligenaceae</taxon>
        <taxon>Pusillimonas</taxon>
    </lineage>
</organism>
<comment type="subcellular location">
    <subcellularLocation>
        <location evidence="1">Membrane</location>
    </subcellularLocation>
</comment>